<keyword evidence="3" id="KW-0804">Transcription</keyword>
<evidence type="ECO:0000313" key="7">
    <source>
        <dbReference type="Proteomes" id="UP000271227"/>
    </source>
</evidence>
<keyword evidence="7" id="KW-1185">Reference proteome</keyword>
<feature type="compositionally biased region" description="Basic and acidic residues" evidence="4">
    <location>
        <begin position="24"/>
        <end position="42"/>
    </location>
</feature>
<name>A0A3M0CM19_9PROT</name>
<proteinExistence type="predicted"/>
<dbReference type="GO" id="GO:0016987">
    <property type="term" value="F:sigma factor activity"/>
    <property type="evidence" value="ECO:0007669"/>
    <property type="project" value="UniProtKB-KW"/>
</dbReference>
<accession>A0A3M0CM19</accession>
<dbReference type="InterPro" id="IPR013324">
    <property type="entry name" value="RNA_pol_sigma_r3/r4-like"/>
</dbReference>
<dbReference type="GO" id="GO:0003677">
    <property type="term" value="F:DNA binding"/>
    <property type="evidence" value="ECO:0007669"/>
    <property type="project" value="InterPro"/>
</dbReference>
<dbReference type="PANTHER" id="PTHR43133">
    <property type="entry name" value="RNA POLYMERASE ECF-TYPE SIGMA FACTO"/>
    <property type="match status" value="1"/>
</dbReference>
<dbReference type="OrthoDB" id="9794372at2"/>
<evidence type="ECO:0000259" key="5">
    <source>
        <dbReference type="Pfam" id="PF08281"/>
    </source>
</evidence>
<dbReference type="Proteomes" id="UP000271227">
    <property type="component" value="Unassembled WGS sequence"/>
</dbReference>
<reference evidence="6 7" key="1">
    <citation type="submission" date="2018-10" db="EMBL/GenBank/DDBJ databases">
        <title>Genomic Encyclopedia of Archaeal and Bacterial Type Strains, Phase II (KMG-II): from individual species to whole genera.</title>
        <authorList>
            <person name="Goeker M."/>
        </authorList>
    </citation>
    <scope>NUCLEOTIDE SEQUENCE [LARGE SCALE GENOMIC DNA]</scope>
    <source>
        <strain evidence="6 7">DSM 25217</strain>
    </source>
</reference>
<sequence>MSEAFTPDAGLHGADGFPAPGHGRSMESPDRADQEAGDKDAGQKGTGQKGVGDDRRLLTRLYRRCFAKLAADLRAAYGAGPPDPEEIAQRAFEKLGQRGNLGDIRDPEKYVWVCARNIAVTEKRAEGMRARNRAEVERRMAATPCDTADPERVFNAKQQLSLIVETLKQMPERRRRIFILNRVHGLSPREAGRRCGVSRTSAVRHITIATTTIAAALAARGRTAPGAEPSP</sequence>
<evidence type="ECO:0000313" key="6">
    <source>
        <dbReference type="EMBL" id="RMB08089.1"/>
    </source>
</evidence>
<gene>
    <name evidence="6" type="ORF">BXY39_2185</name>
</gene>
<keyword evidence="1" id="KW-0805">Transcription regulation</keyword>
<feature type="region of interest" description="Disordered" evidence="4">
    <location>
        <begin position="1"/>
        <end position="52"/>
    </location>
</feature>
<evidence type="ECO:0000256" key="4">
    <source>
        <dbReference type="SAM" id="MobiDB-lite"/>
    </source>
</evidence>
<evidence type="ECO:0000256" key="1">
    <source>
        <dbReference type="ARBA" id="ARBA00023015"/>
    </source>
</evidence>
<dbReference type="EMBL" id="REFR01000011">
    <property type="protein sequence ID" value="RMB08089.1"/>
    <property type="molecule type" value="Genomic_DNA"/>
</dbReference>
<dbReference type="GO" id="GO:0006352">
    <property type="term" value="P:DNA-templated transcription initiation"/>
    <property type="evidence" value="ECO:0007669"/>
    <property type="project" value="InterPro"/>
</dbReference>
<dbReference type="Gene3D" id="1.10.10.10">
    <property type="entry name" value="Winged helix-like DNA-binding domain superfamily/Winged helix DNA-binding domain"/>
    <property type="match status" value="1"/>
</dbReference>
<organism evidence="6 7">
    <name type="scientific">Eilatimonas milleporae</name>
    <dbReference type="NCBI Taxonomy" id="911205"/>
    <lineage>
        <taxon>Bacteria</taxon>
        <taxon>Pseudomonadati</taxon>
        <taxon>Pseudomonadota</taxon>
        <taxon>Alphaproteobacteria</taxon>
        <taxon>Kordiimonadales</taxon>
        <taxon>Kordiimonadaceae</taxon>
        <taxon>Eilatimonas</taxon>
    </lineage>
</organism>
<feature type="domain" description="RNA polymerase sigma factor 70 region 4 type 2" evidence="5">
    <location>
        <begin position="163"/>
        <end position="202"/>
    </location>
</feature>
<dbReference type="PANTHER" id="PTHR43133:SF63">
    <property type="entry name" value="RNA POLYMERASE SIGMA FACTOR FECI-RELATED"/>
    <property type="match status" value="1"/>
</dbReference>
<evidence type="ECO:0000256" key="3">
    <source>
        <dbReference type="ARBA" id="ARBA00023163"/>
    </source>
</evidence>
<dbReference type="InParanoid" id="A0A3M0CM19"/>
<keyword evidence="2" id="KW-0731">Sigma factor</keyword>
<evidence type="ECO:0000256" key="2">
    <source>
        <dbReference type="ARBA" id="ARBA00023082"/>
    </source>
</evidence>
<dbReference type="InterPro" id="IPR039425">
    <property type="entry name" value="RNA_pol_sigma-70-like"/>
</dbReference>
<comment type="caution">
    <text evidence="6">The sequence shown here is derived from an EMBL/GenBank/DDBJ whole genome shotgun (WGS) entry which is preliminary data.</text>
</comment>
<dbReference type="Pfam" id="PF08281">
    <property type="entry name" value="Sigma70_r4_2"/>
    <property type="match status" value="1"/>
</dbReference>
<dbReference type="InterPro" id="IPR036388">
    <property type="entry name" value="WH-like_DNA-bd_sf"/>
</dbReference>
<dbReference type="InterPro" id="IPR013249">
    <property type="entry name" value="RNA_pol_sigma70_r4_t2"/>
</dbReference>
<dbReference type="SUPFAM" id="SSF88659">
    <property type="entry name" value="Sigma3 and sigma4 domains of RNA polymerase sigma factors"/>
    <property type="match status" value="1"/>
</dbReference>
<protein>
    <submittedName>
        <fullName evidence="6">RNA polymerase sigma factor (Sigma-70 family)</fullName>
    </submittedName>
</protein>
<dbReference type="AlphaFoldDB" id="A0A3M0CM19"/>